<protein>
    <submittedName>
        <fullName evidence="1">Uncharacterized protein</fullName>
    </submittedName>
</protein>
<dbReference type="EMBL" id="FLQS01000026">
    <property type="protein sequence ID" value="SBS76507.1"/>
    <property type="molecule type" value="Genomic_DNA"/>
</dbReference>
<proteinExistence type="predicted"/>
<accession>A0A1Y5PCT9</accession>
<sequence>MTENYADQPNAADARRASAITIHHRRGNRDGIKAILDAVGDDIPVQIGVEDGLDGRVVLGLARHGAPIKAILDETGEANRVTELFLAILGIHSNALLELRSETGLKYIEGFVKEIGELAEATDPQTLGGDVNRVSRLLDAHARHDIPELNRALRDAFAHRRTVELTIGLLDIFELVLPELTSTAGIRWLEVCITQFGTEENG</sequence>
<name>A0A1Y5PCT9_9MYCO</name>
<evidence type="ECO:0000313" key="1">
    <source>
        <dbReference type="EMBL" id="SBS76507.1"/>
    </source>
</evidence>
<dbReference type="AlphaFoldDB" id="A0A1Y5PCT9"/>
<organism evidence="1">
    <name type="scientific">uncultured Mycobacterium sp</name>
    <dbReference type="NCBI Taxonomy" id="171292"/>
    <lineage>
        <taxon>Bacteria</taxon>
        <taxon>Bacillati</taxon>
        <taxon>Actinomycetota</taxon>
        <taxon>Actinomycetes</taxon>
        <taxon>Mycobacteriales</taxon>
        <taxon>Mycobacteriaceae</taxon>
        <taxon>Mycobacterium</taxon>
        <taxon>environmental samples</taxon>
    </lineage>
</organism>
<reference evidence="1" key="1">
    <citation type="submission" date="2016-03" db="EMBL/GenBank/DDBJ databases">
        <authorList>
            <person name="Ploux O."/>
        </authorList>
    </citation>
    <scope>NUCLEOTIDE SEQUENCE</scope>
    <source>
        <strain evidence="1">UC10</strain>
    </source>
</reference>
<gene>
    <name evidence="1" type="ORF">MHPYR_320085</name>
</gene>